<dbReference type="EMBL" id="CP036291">
    <property type="protein sequence ID" value="QDU88900.1"/>
    <property type="molecule type" value="Genomic_DNA"/>
</dbReference>
<accession>A0A518DBR6</accession>
<dbReference type="Proteomes" id="UP000317429">
    <property type="component" value="Chromosome"/>
</dbReference>
<sequence>MRERAAPTDQVDDEGASVVRHFYLIISIADLGGRFQLETLICPEEASADKVTSD</sequence>
<gene>
    <name evidence="1" type="ORF">Pla175_22840</name>
</gene>
<keyword evidence="2" id="KW-1185">Reference proteome</keyword>
<dbReference type="AlphaFoldDB" id="A0A518DBR6"/>
<evidence type="ECO:0000313" key="2">
    <source>
        <dbReference type="Proteomes" id="UP000317429"/>
    </source>
</evidence>
<protein>
    <submittedName>
        <fullName evidence="1">Uncharacterized protein</fullName>
    </submittedName>
</protein>
<reference evidence="1 2" key="1">
    <citation type="submission" date="2019-02" db="EMBL/GenBank/DDBJ databases">
        <title>Deep-cultivation of Planctomycetes and their phenomic and genomic characterization uncovers novel biology.</title>
        <authorList>
            <person name="Wiegand S."/>
            <person name="Jogler M."/>
            <person name="Boedeker C."/>
            <person name="Pinto D."/>
            <person name="Vollmers J."/>
            <person name="Rivas-Marin E."/>
            <person name="Kohn T."/>
            <person name="Peeters S.H."/>
            <person name="Heuer A."/>
            <person name="Rast P."/>
            <person name="Oberbeckmann S."/>
            <person name="Bunk B."/>
            <person name="Jeske O."/>
            <person name="Meyerdierks A."/>
            <person name="Storesund J.E."/>
            <person name="Kallscheuer N."/>
            <person name="Luecker S."/>
            <person name="Lage O.M."/>
            <person name="Pohl T."/>
            <person name="Merkel B.J."/>
            <person name="Hornburger P."/>
            <person name="Mueller R.-W."/>
            <person name="Bruemmer F."/>
            <person name="Labrenz M."/>
            <person name="Spormann A.M."/>
            <person name="Op den Camp H."/>
            <person name="Overmann J."/>
            <person name="Amann R."/>
            <person name="Jetten M.S.M."/>
            <person name="Mascher T."/>
            <person name="Medema M.H."/>
            <person name="Devos D.P."/>
            <person name="Kaster A.-K."/>
            <person name="Ovreas L."/>
            <person name="Rohde M."/>
            <person name="Galperin M.Y."/>
            <person name="Jogler C."/>
        </authorList>
    </citation>
    <scope>NUCLEOTIDE SEQUENCE [LARGE SCALE GENOMIC DNA]</scope>
    <source>
        <strain evidence="1 2">Pla175</strain>
    </source>
</reference>
<name>A0A518DBR6_9BACT</name>
<dbReference type="KEGG" id="pnd:Pla175_22840"/>
<evidence type="ECO:0000313" key="1">
    <source>
        <dbReference type="EMBL" id="QDU88900.1"/>
    </source>
</evidence>
<organism evidence="1 2">
    <name type="scientific">Pirellulimonas nuda</name>
    <dbReference type="NCBI Taxonomy" id="2528009"/>
    <lineage>
        <taxon>Bacteria</taxon>
        <taxon>Pseudomonadati</taxon>
        <taxon>Planctomycetota</taxon>
        <taxon>Planctomycetia</taxon>
        <taxon>Pirellulales</taxon>
        <taxon>Lacipirellulaceae</taxon>
        <taxon>Pirellulimonas</taxon>
    </lineage>
</organism>
<proteinExistence type="predicted"/>